<protein>
    <recommendedName>
        <fullName evidence="3">Type II/III secretion system secretin-like domain-containing protein</fullName>
    </recommendedName>
</protein>
<dbReference type="Pfam" id="PF00263">
    <property type="entry name" value="Secretin"/>
    <property type="match status" value="1"/>
</dbReference>
<evidence type="ECO:0000259" key="3">
    <source>
        <dbReference type="Pfam" id="PF00263"/>
    </source>
</evidence>
<reference evidence="4" key="1">
    <citation type="submission" date="2019-06" db="EMBL/GenBank/DDBJ databases">
        <authorList>
            <person name="Le Quere A."/>
            <person name="Colella S."/>
        </authorList>
    </citation>
    <scope>NUCLEOTIDE SEQUENCE</scope>
    <source>
        <strain evidence="4">EmedicaeMD41</strain>
    </source>
</reference>
<name>A0A508X853_9HYPH</name>
<sequence length="102" mass="11220">MIPATLSECMRPASVFAVNLAGDSMFRITPVVGDVPILGELFKSKRFQRNETELVILITPYLVSPTSERKMKTPLDSPSGAITSPRSKTKPVVNKGYGFYVE</sequence>
<gene>
    <name evidence="4" type="ORF">EMEDMD4_930019</name>
</gene>
<comment type="similarity">
    <text evidence="1">Belongs to the bacterial secretin family.</text>
</comment>
<organism evidence="4">
    <name type="scientific">Sinorhizobium medicae</name>
    <dbReference type="NCBI Taxonomy" id="110321"/>
    <lineage>
        <taxon>Bacteria</taxon>
        <taxon>Pseudomonadati</taxon>
        <taxon>Pseudomonadota</taxon>
        <taxon>Alphaproteobacteria</taxon>
        <taxon>Hyphomicrobiales</taxon>
        <taxon>Rhizobiaceae</taxon>
        <taxon>Sinorhizobium/Ensifer group</taxon>
        <taxon>Sinorhizobium</taxon>
    </lineage>
</organism>
<proteinExistence type="inferred from homology"/>
<dbReference type="AlphaFoldDB" id="A0A508X853"/>
<dbReference type="PRINTS" id="PR00811">
    <property type="entry name" value="BCTERIALGSPD"/>
</dbReference>
<evidence type="ECO:0000256" key="1">
    <source>
        <dbReference type="RuleBase" id="RU004003"/>
    </source>
</evidence>
<dbReference type="InterPro" id="IPR050810">
    <property type="entry name" value="Bact_Secretion_Sys_Channel"/>
</dbReference>
<dbReference type="EMBL" id="CABFNB010000165">
    <property type="protein sequence ID" value="VTZ65948.1"/>
    <property type="molecule type" value="Genomic_DNA"/>
</dbReference>
<dbReference type="PANTHER" id="PTHR30332:SF17">
    <property type="entry name" value="TYPE IV PILIATION SYSTEM PROTEIN DR_0774-RELATED"/>
    <property type="match status" value="1"/>
</dbReference>
<feature type="region of interest" description="Disordered" evidence="2">
    <location>
        <begin position="69"/>
        <end position="89"/>
    </location>
</feature>
<accession>A0A508X853</accession>
<dbReference type="Proteomes" id="UP000507954">
    <property type="component" value="Unassembled WGS sequence"/>
</dbReference>
<dbReference type="InterPro" id="IPR004846">
    <property type="entry name" value="T2SS/T3SS_dom"/>
</dbReference>
<dbReference type="PANTHER" id="PTHR30332">
    <property type="entry name" value="PROBABLE GENERAL SECRETION PATHWAY PROTEIN D"/>
    <property type="match status" value="1"/>
</dbReference>
<feature type="domain" description="Type II/III secretion system secretin-like" evidence="3">
    <location>
        <begin position="29"/>
        <end position="63"/>
    </location>
</feature>
<dbReference type="GO" id="GO:0015627">
    <property type="term" value="C:type II protein secretion system complex"/>
    <property type="evidence" value="ECO:0007669"/>
    <property type="project" value="TreeGrafter"/>
</dbReference>
<dbReference type="GO" id="GO:0009306">
    <property type="term" value="P:protein secretion"/>
    <property type="evidence" value="ECO:0007669"/>
    <property type="project" value="InterPro"/>
</dbReference>
<evidence type="ECO:0000256" key="2">
    <source>
        <dbReference type="SAM" id="MobiDB-lite"/>
    </source>
</evidence>
<dbReference type="InterPro" id="IPR001775">
    <property type="entry name" value="GspD/PilQ"/>
</dbReference>
<evidence type="ECO:0000313" key="4">
    <source>
        <dbReference type="EMBL" id="VTZ65948.1"/>
    </source>
</evidence>